<evidence type="ECO:0000256" key="7">
    <source>
        <dbReference type="ARBA" id="ARBA00022695"/>
    </source>
</evidence>
<dbReference type="SUPFAM" id="SSF53448">
    <property type="entry name" value="Nucleotide-diphospho-sugar transferases"/>
    <property type="match status" value="1"/>
</dbReference>
<dbReference type="EMBL" id="PPHD01011002">
    <property type="protein sequence ID" value="POI30664.1"/>
    <property type="molecule type" value="Genomic_DNA"/>
</dbReference>
<dbReference type="PANTHER" id="PTHR43511">
    <property type="match status" value="1"/>
</dbReference>
<protein>
    <recommendedName>
        <fullName evidence="5">UTP--glucose-1-phosphate uridylyltransferase</fullName>
        <ecNumber evidence="4">2.7.7.9</ecNumber>
    </recommendedName>
</protein>
<dbReference type="GO" id="GO:0003983">
    <property type="term" value="F:UTP:glucose-1-phosphate uridylyltransferase activity"/>
    <property type="evidence" value="ECO:0007669"/>
    <property type="project" value="UniProtKB-EC"/>
</dbReference>
<evidence type="ECO:0000256" key="4">
    <source>
        <dbReference type="ARBA" id="ARBA00012415"/>
    </source>
</evidence>
<dbReference type="Proteomes" id="UP000237246">
    <property type="component" value="Unassembled WGS sequence"/>
</dbReference>
<dbReference type="UniPathway" id="UPA00164"/>
<keyword evidence="7" id="KW-0548">Nucleotidyltransferase</keyword>
<dbReference type="InterPro" id="IPR016267">
    <property type="entry name" value="UDPGP_trans"/>
</dbReference>
<dbReference type="Pfam" id="PF01704">
    <property type="entry name" value="UDPGP"/>
    <property type="match status" value="1"/>
</dbReference>
<dbReference type="GO" id="GO:0006011">
    <property type="term" value="P:UDP-alpha-D-glucose metabolic process"/>
    <property type="evidence" value="ECO:0007669"/>
    <property type="project" value="InterPro"/>
</dbReference>
<evidence type="ECO:0000256" key="2">
    <source>
        <dbReference type="ARBA" id="ARBA00010401"/>
    </source>
</evidence>
<evidence type="ECO:0000256" key="5">
    <source>
        <dbReference type="ARBA" id="ARBA00019048"/>
    </source>
</evidence>
<name>A0A2P4T2R0_BAMTH</name>
<evidence type="ECO:0000256" key="6">
    <source>
        <dbReference type="ARBA" id="ARBA00022679"/>
    </source>
</evidence>
<accession>A0A2P4T2R0</accession>
<evidence type="ECO:0000313" key="10">
    <source>
        <dbReference type="EMBL" id="POI30664.1"/>
    </source>
</evidence>
<comment type="function">
    <text evidence="8">UTP--glucose-1-phosphate uridylyltransferase catalyzing the conversion of glucose-1-phosphate into UDP-glucose, a crucial precursor for the production of glycogen.</text>
</comment>
<comment type="catalytic activity">
    <reaction evidence="9">
        <text>alpha-D-glucose 1-phosphate + UTP + H(+) = UDP-alpha-D-glucose + diphosphate</text>
        <dbReference type="Rhea" id="RHEA:19889"/>
        <dbReference type="ChEBI" id="CHEBI:15378"/>
        <dbReference type="ChEBI" id="CHEBI:33019"/>
        <dbReference type="ChEBI" id="CHEBI:46398"/>
        <dbReference type="ChEBI" id="CHEBI:58601"/>
        <dbReference type="ChEBI" id="CHEBI:58885"/>
        <dbReference type="EC" id="2.7.7.9"/>
    </reaction>
    <physiologicalReaction direction="left-to-right" evidence="9">
        <dbReference type="Rhea" id="RHEA:19890"/>
    </physiologicalReaction>
</comment>
<dbReference type="Gene3D" id="3.90.550.10">
    <property type="entry name" value="Spore Coat Polysaccharide Biosynthesis Protein SpsA, Chain A"/>
    <property type="match status" value="1"/>
</dbReference>
<evidence type="ECO:0000313" key="11">
    <source>
        <dbReference type="Proteomes" id="UP000237246"/>
    </source>
</evidence>
<dbReference type="InterPro" id="IPR029044">
    <property type="entry name" value="Nucleotide-diphossugar_trans"/>
</dbReference>
<keyword evidence="11" id="KW-1185">Reference proteome</keyword>
<reference evidence="10 11" key="1">
    <citation type="submission" date="2018-01" db="EMBL/GenBank/DDBJ databases">
        <title>Comparison of the Chinese Bamboo Partridge and Red Junglefowl genome sequences highlights the importance of demography in genome evolution.</title>
        <authorList>
            <person name="Tiley G.P."/>
            <person name="Kimball R.T."/>
            <person name="Braun E.L."/>
            <person name="Burleigh J.G."/>
        </authorList>
    </citation>
    <scope>NUCLEOTIDE SEQUENCE [LARGE SCALE GENOMIC DNA]</scope>
    <source>
        <strain evidence="10">RTK389</strain>
        <tissue evidence="10">Blood</tissue>
    </source>
</reference>
<organism evidence="10 11">
    <name type="scientific">Bambusicola thoracicus</name>
    <name type="common">Chinese bamboo-partridge</name>
    <name type="synonym">Perdix thoracica</name>
    <dbReference type="NCBI Taxonomy" id="9083"/>
    <lineage>
        <taxon>Eukaryota</taxon>
        <taxon>Metazoa</taxon>
        <taxon>Chordata</taxon>
        <taxon>Craniata</taxon>
        <taxon>Vertebrata</taxon>
        <taxon>Euteleostomi</taxon>
        <taxon>Archelosauria</taxon>
        <taxon>Archosauria</taxon>
        <taxon>Dinosauria</taxon>
        <taxon>Saurischia</taxon>
        <taxon>Theropoda</taxon>
        <taxon>Coelurosauria</taxon>
        <taxon>Aves</taxon>
        <taxon>Neognathae</taxon>
        <taxon>Galloanserae</taxon>
        <taxon>Galliformes</taxon>
        <taxon>Phasianidae</taxon>
        <taxon>Perdicinae</taxon>
        <taxon>Bambusicola</taxon>
    </lineage>
</organism>
<sequence>MYSLTYSLELMYFISIEDFSKAMSQAGPSQFQEVIRQELEYSMKVELDKILATAPSNELEHTKKDLEGFKKLFHRFLQEKGPSVDWGKIQRPPEDSIQPYEKIKARGLPDNIASVLNKLVVVKLNGGLGTSMGCKGPKSLIGVRNENTFLDLTVQQIEDTWALEGDGTNSKMADDVGDVFGLL</sequence>
<evidence type="ECO:0000256" key="1">
    <source>
        <dbReference type="ARBA" id="ARBA00004964"/>
    </source>
</evidence>
<dbReference type="EC" id="2.7.7.9" evidence="4"/>
<dbReference type="AlphaFoldDB" id="A0A2P4T2R0"/>
<comment type="similarity">
    <text evidence="2">Belongs to the UDPGP type 1 family.</text>
</comment>
<comment type="caution">
    <text evidence="10">The sequence shown here is derived from an EMBL/GenBank/DDBJ whole genome shotgun (WGS) entry which is preliminary data.</text>
</comment>
<gene>
    <name evidence="10" type="ORF">CIB84_005585</name>
</gene>
<keyword evidence="6" id="KW-0808">Transferase</keyword>
<dbReference type="GO" id="GO:0005978">
    <property type="term" value="P:glycogen biosynthetic process"/>
    <property type="evidence" value="ECO:0007669"/>
    <property type="project" value="UniProtKB-UniPathway"/>
</dbReference>
<dbReference type="OrthoDB" id="932129at2759"/>
<dbReference type="InterPro" id="IPR002618">
    <property type="entry name" value="UDPGP_fam"/>
</dbReference>
<evidence type="ECO:0000256" key="8">
    <source>
        <dbReference type="ARBA" id="ARBA00023579"/>
    </source>
</evidence>
<proteinExistence type="inferred from homology"/>
<comment type="subunit">
    <text evidence="3">Homooctamer.</text>
</comment>
<comment type="pathway">
    <text evidence="1">Glycan biosynthesis; glycogen biosynthesis.</text>
</comment>
<evidence type="ECO:0000256" key="9">
    <source>
        <dbReference type="ARBA" id="ARBA00047432"/>
    </source>
</evidence>
<evidence type="ECO:0000256" key="3">
    <source>
        <dbReference type="ARBA" id="ARBA00011823"/>
    </source>
</evidence>